<name>A0AC35F5V9_9BILA</name>
<dbReference type="Proteomes" id="UP000887580">
    <property type="component" value="Unplaced"/>
</dbReference>
<dbReference type="WBParaSite" id="PS1159_v2.g14217.t1">
    <property type="protein sequence ID" value="PS1159_v2.g14217.t1"/>
    <property type="gene ID" value="PS1159_v2.g14217"/>
</dbReference>
<reference evidence="2" key="1">
    <citation type="submission" date="2022-11" db="UniProtKB">
        <authorList>
            <consortium name="WormBaseParasite"/>
        </authorList>
    </citation>
    <scope>IDENTIFICATION</scope>
</reference>
<accession>A0AC35F5V9</accession>
<evidence type="ECO:0000313" key="2">
    <source>
        <dbReference type="WBParaSite" id="PS1159_v2.g14217.t1"/>
    </source>
</evidence>
<evidence type="ECO:0000313" key="1">
    <source>
        <dbReference type="Proteomes" id="UP000887580"/>
    </source>
</evidence>
<protein>
    <submittedName>
        <fullName evidence="2">Uncharacterized protein</fullName>
    </submittedName>
</protein>
<proteinExistence type="predicted"/>
<sequence length="426" mass="46505">MVIPGPLDVILDVDEFIFGFCSMKCNGDFLVCYEPDSSGENVLDSCDTKFGFYITTLDDTTSFMEPISSENFGIGKSDQCFEVKMTNGITSVLSSEGDIASPETYAPKVENGIAKLNIINATSECSVKTYAPKVENGIAKLNIMNTISECSVSGKNAIIKPETTTAPPTITRLGKLGRTSSGKNGHASAATTDEPGSFFDDYWWIFSIFGLILIAIGIGVGVYCYLRSKKKSQKPIPTRQRKLLESQSPVVSKETQKGKTESAQKGKTEKRKIYAIIKNEPTIAPPTTPLLEQLDQTSSGKNGHASAATTNEPESFIANYWWIFSILGLTIIAFGVGVGVYCYLRRKKKAQKPVPARRRKLQESKSTVVLKPSTETQNGNNESAVRPDSLYNQSSILSHKSLLLSKKEPNKEAPEETDLTSMKPTA</sequence>
<organism evidence="1 2">
    <name type="scientific">Panagrolaimus sp. PS1159</name>
    <dbReference type="NCBI Taxonomy" id="55785"/>
    <lineage>
        <taxon>Eukaryota</taxon>
        <taxon>Metazoa</taxon>
        <taxon>Ecdysozoa</taxon>
        <taxon>Nematoda</taxon>
        <taxon>Chromadorea</taxon>
        <taxon>Rhabditida</taxon>
        <taxon>Tylenchina</taxon>
        <taxon>Panagrolaimomorpha</taxon>
        <taxon>Panagrolaimoidea</taxon>
        <taxon>Panagrolaimidae</taxon>
        <taxon>Panagrolaimus</taxon>
    </lineage>
</organism>